<feature type="transmembrane region" description="Helical" evidence="1">
    <location>
        <begin position="82"/>
        <end position="100"/>
    </location>
</feature>
<name>A0A1V3U0W8_ELIME</name>
<dbReference type="eggNOG" id="ENOG5033D9W">
    <property type="taxonomic scope" value="Bacteria"/>
</dbReference>
<proteinExistence type="predicted"/>
<feature type="transmembrane region" description="Helical" evidence="1">
    <location>
        <begin position="153"/>
        <end position="180"/>
    </location>
</feature>
<evidence type="ECO:0000256" key="1">
    <source>
        <dbReference type="SAM" id="Phobius"/>
    </source>
</evidence>
<sequence>MKTISNHFIFRINQCFRILNFQPKAILPLLIIIGILIVVKIPNQFNQLYPVLFFLLVLGFHLRRKDIPFLRKVFVKNWRLIVFIESALLYAVLLFGNIHYKTEQIGLLLFPGLISFQLISIRNPAESGFRWNFIPDQIFEWRSLLRKNTWASIVFYLIAIASAYHISTLIFCGLFIIDIFPNLCSKNESKEMFEMYFKKYTFNYKLRQNLKFLNLLLIPVSLVFLILNKEESLALLCYVLFFNIFFLLTLTHKYKVYHHKNKSNQLDTGTYLLYFIYTITIIPALVFIIENTKAAKENIKMYAGN</sequence>
<evidence type="ECO:0000313" key="3">
    <source>
        <dbReference type="Proteomes" id="UP000188947"/>
    </source>
</evidence>
<protein>
    <submittedName>
        <fullName evidence="2">Uncharacterized protein</fullName>
    </submittedName>
</protein>
<keyword evidence="1" id="KW-0472">Membrane</keyword>
<accession>A0A1V3U0W8</accession>
<dbReference type="EMBL" id="MPOG01000008">
    <property type="protein sequence ID" value="OOH96122.1"/>
    <property type="molecule type" value="Genomic_DNA"/>
</dbReference>
<keyword evidence="1" id="KW-0812">Transmembrane</keyword>
<dbReference type="STRING" id="238.BBD35_14970"/>
<feature type="transmembrane region" description="Helical" evidence="1">
    <location>
        <begin position="45"/>
        <end position="62"/>
    </location>
</feature>
<dbReference type="OrthoDB" id="1274135at2"/>
<dbReference type="AlphaFoldDB" id="A0A1V3U0W8"/>
<dbReference type="Proteomes" id="UP000188947">
    <property type="component" value="Unassembled WGS sequence"/>
</dbReference>
<keyword evidence="1" id="KW-1133">Transmembrane helix</keyword>
<gene>
    <name evidence="2" type="ORF">BMF97_07140</name>
</gene>
<evidence type="ECO:0000313" key="2">
    <source>
        <dbReference type="EMBL" id="OOH96122.1"/>
    </source>
</evidence>
<feature type="transmembrane region" description="Helical" evidence="1">
    <location>
        <begin position="21"/>
        <end position="39"/>
    </location>
</feature>
<feature type="transmembrane region" description="Helical" evidence="1">
    <location>
        <begin position="233"/>
        <end position="250"/>
    </location>
</feature>
<reference evidence="2 3" key="1">
    <citation type="submission" date="2016-11" db="EMBL/GenBank/DDBJ databases">
        <title>Genome sequence and comparative genomic analysis of clinical strain Elizabethkingia meningoseptica 61421 PRCM.</title>
        <authorList>
            <person name="Wang M."/>
            <person name="Hu S."/>
            <person name="Cao L."/>
            <person name="Jiang T."/>
            <person name="Zhou Y."/>
            <person name="Ming D."/>
        </authorList>
    </citation>
    <scope>NUCLEOTIDE SEQUENCE [LARGE SCALE GENOMIC DNA]</scope>
    <source>
        <strain evidence="2 3">61421 PRCM</strain>
    </source>
</reference>
<feature type="transmembrane region" description="Helical" evidence="1">
    <location>
        <begin position="209"/>
        <end position="227"/>
    </location>
</feature>
<dbReference type="RefSeq" id="WP_069214737.1">
    <property type="nucleotide sequence ID" value="NZ_CP016378.1"/>
</dbReference>
<comment type="caution">
    <text evidence="2">The sequence shown here is derived from an EMBL/GenBank/DDBJ whole genome shotgun (WGS) entry which is preliminary data.</text>
</comment>
<feature type="transmembrane region" description="Helical" evidence="1">
    <location>
        <begin position="271"/>
        <end position="289"/>
    </location>
</feature>
<organism evidence="2 3">
    <name type="scientific">Elizabethkingia meningoseptica</name>
    <name type="common">Chryseobacterium meningosepticum</name>
    <dbReference type="NCBI Taxonomy" id="238"/>
    <lineage>
        <taxon>Bacteria</taxon>
        <taxon>Pseudomonadati</taxon>
        <taxon>Bacteroidota</taxon>
        <taxon>Flavobacteriia</taxon>
        <taxon>Flavobacteriales</taxon>
        <taxon>Weeksellaceae</taxon>
        <taxon>Elizabethkingia</taxon>
    </lineage>
</organism>
<keyword evidence="3" id="KW-1185">Reference proteome</keyword>